<keyword evidence="1" id="KW-1185">Reference proteome</keyword>
<dbReference type="Proteomes" id="UP000095287">
    <property type="component" value="Unplaced"/>
</dbReference>
<name>A0A1I8ANP6_9BILA</name>
<dbReference type="AlphaFoldDB" id="A0A1I8ANP6"/>
<reference evidence="2" key="1">
    <citation type="submission" date="2016-11" db="UniProtKB">
        <authorList>
            <consortium name="WormBaseParasite"/>
        </authorList>
    </citation>
    <scope>IDENTIFICATION</scope>
</reference>
<evidence type="ECO:0000313" key="2">
    <source>
        <dbReference type="WBParaSite" id="L893_g7480.t1"/>
    </source>
</evidence>
<organism evidence="1 2">
    <name type="scientific">Steinernema glaseri</name>
    <dbReference type="NCBI Taxonomy" id="37863"/>
    <lineage>
        <taxon>Eukaryota</taxon>
        <taxon>Metazoa</taxon>
        <taxon>Ecdysozoa</taxon>
        <taxon>Nematoda</taxon>
        <taxon>Chromadorea</taxon>
        <taxon>Rhabditida</taxon>
        <taxon>Tylenchina</taxon>
        <taxon>Panagrolaimomorpha</taxon>
        <taxon>Strongyloidoidea</taxon>
        <taxon>Steinernematidae</taxon>
        <taxon>Steinernema</taxon>
    </lineage>
</organism>
<protein>
    <submittedName>
        <fullName evidence="2">SAM domain-containing protein</fullName>
    </submittedName>
</protein>
<evidence type="ECO:0000313" key="1">
    <source>
        <dbReference type="Proteomes" id="UP000095287"/>
    </source>
</evidence>
<dbReference type="WBParaSite" id="L893_g7480.t1">
    <property type="protein sequence ID" value="L893_g7480.t1"/>
    <property type="gene ID" value="L893_g7480"/>
</dbReference>
<accession>A0A1I8ANP6</accession>
<proteinExistence type="predicted"/>
<sequence length="74" mass="8771">MFDDNLNHEDLQRMGFKEVTRHKKLRRLVRAVGLGSFISSYRSYSMDSPKYRLSVGFFSVTRMGHIRTYINKQP</sequence>